<dbReference type="SUPFAM" id="SSF88713">
    <property type="entry name" value="Glycoside hydrolase/deacetylase"/>
    <property type="match status" value="3"/>
</dbReference>
<protein>
    <submittedName>
        <fullName evidence="6">Polysaccharide deacetylase family protein</fullName>
    </submittedName>
</protein>
<dbReference type="PANTHER" id="PTHR10587">
    <property type="entry name" value="GLYCOSYL TRANSFERASE-RELATED"/>
    <property type="match status" value="1"/>
</dbReference>
<dbReference type="InterPro" id="IPR002509">
    <property type="entry name" value="NODB_dom"/>
</dbReference>
<dbReference type="Proteomes" id="UP000438120">
    <property type="component" value="Unassembled WGS sequence"/>
</dbReference>
<dbReference type="EMBL" id="VUMX01000014">
    <property type="protein sequence ID" value="MST87198.1"/>
    <property type="molecule type" value="Genomic_DNA"/>
</dbReference>
<comment type="caution">
    <text evidence="6">The sequence shown here is derived from an EMBL/GenBank/DDBJ whole genome shotgun (WGS) entry which is preliminary data.</text>
</comment>
<dbReference type="GO" id="GO:0016810">
    <property type="term" value="F:hydrolase activity, acting on carbon-nitrogen (but not peptide) bonds"/>
    <property type="evidence" value="ECO:0007669"/>
    <property type="project" value="InterPro"/>
</dbReference>
<dbReference type="PANTHER" id="PTHR10587:SF133">
    <property type="entry name" value="CHITIN DEACETYLASE 1-RELATED"/>
    <property type="match status" value="1"/>
</dbReference>
<proteinExistence type="predicted"/>
<reference evidence="6 7" key="1">
    <citation type="submission" date="2019-08" db="EMBL/GenBank/DDBJ databases">
        <title>In-depth cultivation of the pig gut microbiome towards novel bacterial diversity and tailored functional studies.</title>
        <authorList>
            <person name="Wylensek D."/>
            <person name="Hitch T.C.A."/>
            <person name="Clavel T."/>
        </authorList>
    </citation>
    <scope>NUCLEOTIDE SEQUENCE [LARGE SCALE GENOMIC DNA]</scope>
    <source>
        <strain evidence="6 7">Bifido-178-WT-2B</strain>
    </source>
</reference>
<evidence type="ECO:0000313" key="6">
    <source>
        <dbReference type="EMBL" id="MST87198.1"/>
    </source>
</evidence>
<evidence type="ECO:0000256" key="4">
    <source>
        <dbReference type="SAM" id="Phobius"/>
    </source>
</evidence>
<dbReference type="InterPro" id="IPR011330">
    <property type="entry name" value="Glyco_hydro/deAcase_b/a-brl"/>
</dbReference>
<organism evidence="6 7">
    <name type="scientific">Lactobacillus porci</name>
    <dbReference type="NCBI Taxonomy" id="2012477"/>
    <lineage>
        <taxon>Bacteria</taxon>
        <taxon>Bacillati</taxon>
        <taxon>Bacillota</taxon>
        <taxon>Bacilli</taxon>
        <taxon>Lactobacillales</taxon>
        <taxon>Lactobacillaceae</taxon>
        <taxon>Lactobacillus</taxon>
    </lineage>
</organism>
<dbReference type="GO" id="GO:0046872">
    <property type="term" value="F:metal ion binding"/>
    <property type="evidence" value="ECO:0007669"/>
    <property type="project" value="UniProtKB-KW"/>
</dbReference>
<feature type="region of interest" description="Disordered" evidence="3">
    <location>
        <begin position="1"/>
        <end position="21"/>
    </location>
</feature>
<dbReference type="InterPro" id="IPR050248">
    <property type="entry name" value="Polysacc_deacetylase_ArnD"/>
</dbReference>
<evidence type="ECO:0000256" key="3">
    <source>
        <dbReference type="SAM" id="MobiDB-lite"/>
    </source>
</evidence>
<keyword evidence="1" id="KW-0479">Metal-binding</keyword>
<dbReference type="PROSITE" id="PS51677">
    <property type="entry name" value="NODB"/>
    <property type="match status" value="1"/>
</dbReference>
<dbReference type="AlphaFoldDB" id="A0A6A8MEI1"/>
<keyword evidence="4" id="KW-0812">Transmembrane</keyword>
<evidence type="ECO:0000256" key="2">
    <source>
        <dbReference type="ARBA" id="ARBA00022801"/>
    </source>
</evidence>
<dbReference type="OrthoDB" id="9812065at2"/>
<accession>A0A6A8MEI1</accession>
<dbReference type="GO" id="GO:0005975">
    <property type="term" value="P:carbohydrate metabolic process"/>
    <property type="evidence" value="ECO:0007669"/>
    <property type="project" value="InterPro"/>
</dbReference>
<keyword evidence="4" id="KW-1133">Transmembrane helix</keyword>
<evidence type="ECO:0000259" key="5">
    <source>
        <dbReference type="PROSITE" id="PS51677"/>
    </source>
</evidence>
<dbReference type="GO" id="GO:0016020">
    <property type="term" value="C:membrane"/>
    <property type="evidence" value="ECO:0007669"/>
    <property type="project" value="TreeGrafter"/>
</dbReference>
<evidence type="ECO:0000313" key="7">
    <source>
        <dbReference type="Proteomes" id="UP000438120"/>
    </source>
</evidence>
<gene>
    <name evidence="6" type="ORF">FYJ62_05995</name>
</gene>
<feature type="transmembrane region" description="Helical" evidence="4">
    <location>
        <begin position="33"/>
        <end position="52"/>
    </location>
</feature>
<name>A0A6A8MEI1_9LACO</name>
<sequence>MRKMKEQGKKSSAQKSDHKRYLLRHGEKTSTGMGVLILVIAAAICLLGWTAYRGVQIARLSRKIDVHVDGTTSLKKQPVSGKLLAKYGKSAPSDLITSKQATKTVKVSLVFAGINEDEEIDEHILRLLKQYRIKATFAVPAAHARENDVLLREIAKNGQRVIGNGITGKENLGAMPLKKALSTLQLAKQTLESESERKISKNYLMGTSWDSSLLQAAKATGFDQVVVPDESDLIDSKTFTSQQEAQNYVKHLDGHRIVVVKLDGLADKTHQEPAIVAATPALDKQADLRDQAARKRKKEVEIDQVTKWLLAALAKQKIANVKLDDLGVEKSASYIKAMLADPSQEAVIYRYSLTNKKQLALLVKGVDTTSEYEAVKHELTAHQASASFVVNGTTPSQLVKRMTADGYGIETGGLADKASLTIAGAYQNIEKGKEALTKNGYQPIAYVMHQGDNETAVKRSCWQVSLIPVQAQNPAKLSRGAYYLYQADQTKEIGELLAKADKGKYKVVKFSTILKDSGTIPQLSRSKIAQLKKQNQGRQANFLKYVPTTEQAVVFTFGNLSNQAVDLDVAQRLNKRGYQGTFFASFDELRTAGPAISQLRQQGHEIGLVYAPNNQYKADFTGTCEYLHDSLAYCKWRYDDQPKLVYLTGKNAKKAVLQAIHAYGMQAVGTTRSMIASKTAATDQSSLGKAARKVAKVRFSRGSLDYFNLGYYRHDQGSRAGQKTIMGDMVMAMIREHLDSIAYKAHGSKVTAPKSRYQIKTVSHLLASPLVYRLNPPKQDKVTMNKDFLANLKTPAERFGYLKRHYVGSNFVVSRKKLPGFNDSEIAQLNKIGRLTDKKVLFLTFDDWGSDNSINKILYVLKKHHVKATFFILTQNVQYNPNLLRAIALDGHEIASHSNSHDQLAVANKKHTAYRNLTKAERLKLRKDLVKSYEKLNKYVGDVKVAGKPALQPDFRPPTLEVSKAGLFEAFDVGFRYVISGNVSTDDYARKDYDKYVKEMRYGSPKSAGDFNVASGSVIVMHSLENAYLTPQMLDKMIPIWKKEGYKFARVDEYTSDFSGRVMGGR</sequence>
<dbReference type="Pfam" id="PF01522">
    <property type="entry name" value="Polysacc_deac_1"/>
    <property type="match status" value="2"/>
</dbReference>
<dbReference type="CDD" id="cd10917">
    <property type="entry name" value="CE4_NodB_like_6s_7s"/>
    <property type="match status" value="1"/>
</dbReference>
<dbReference type="Gene3D" id="3.20.20.370">
    <property type="entry name" value="Glycoside hydrolase/deacetylase"/>
    <property type="match status" value="3"/>
</dbReference>
<keyword evidence="2" id="KW-0378">Hydrolase</keyword>
<evidence type="ECO:0000256" key="1">
    <source>
        <dbReference type="ARBA" id="ARBA00022723"/>
    </source>
</evidence>
<keyword evidence="4" id="KW-0472">Membrane</keyword>
<keyword evidence="7" id="KW-1185">Reference proteome</keyword>
<feature type="domain" description="NodB homology" evidence="5">
    <location>
        <begin position="839"/>
        <end position="1049"/>
    </location>
</feature>